<proteinExistence type="predicted"/>
<organism evidence="2 3">
    <name type="scientific">Parnassius mnemosyne</name>
    <name type="common">clouded apollo</name>
    <dbReference type="NCBI Taxonomy" id="213953"/>
    <lineage>
        <taxon>Eukaryota</taxon>
        <taxon>Metazoa</taxon>
        <taxon>Ecdysozoa</taxon>
        <taxon>Arthropoda</taxon>
        <taxon>Hexapoda</taxon>
        <taxon>Insecta</taxon>
        <taxon>Pterygota</taxon>
        <taxon>Neoptera</taxon>
        <taxon>Endopterygota</taxon>
        <taxon>Lepidoptera</taxon>
        <taxon>Glossata</taxon>
        <taxon>Ditrysia</taxon>
        <taxon>Papilionoidea</taxon>
        <taxon>Papilionidae</taxon>
        <taxon>Parnassiinae</taxon>
        <taxon>Parnassini</taxon>
        <taxon>Parnassius</taxon>
        <taxon>Driopa</taxon>
    </lineage>
</organism>
<evidence type="ECO:0000313" key="2">
    <source>
        <dbReference type="EMBL" id="CAK1587101.1"/>
    </source>
</evidence>
<name>A0AAV1KZ80_9NEOP</name>
<sequence>MVRVLKKPCIMFPRQLLLLLLLSLQPFTIPRLNIGFFPRNATEHGPKPAASINSLHVCTRLSVYLESHGEPPYSLHTDARLLLDNLFSLSVVGSSSYMAHCHHGCCKR</sequence>
<reference evidence="2 3" key="1">
    <citation type="submission" date="2023-11" db="EMBL/GenBank/DDBJ databases">
        <authorList>
            <person name="Hedman E."/>
            <person name="Englund M."/>
            <person name="Stromberg M."/>
            <person name="Nyberg Akerstrom W."/>
            <person name="Nylinder S."/>
            <person name="Jareborg N."/>
            <person name="Kallberg Y."/>
            <person name="Kronander E."/>
        </authorList>
    </citation>
    <scope>NUCLEOTIDE SEQUENCE [LARGE SCALE GENOMIC DNA]</scope>
</reference>
<keyword evidence="3" id="KW-1185">Reference proteome</keyword>
<protein>
    <recommendedName>
        <fullName evidence="4">Secreted protein</fullName>
    </recommendedName>
</protein>
<evidence type="ECO:0000313" key="3">
    <source>
        <dbReference type="Proteomes" id="UP001314205"/>
    </source>
</evidence>
<comment type="caution">
    <text evidence="2">The sequence shown here is derived from an EMBL/GenBank/DDBJ whole genome shotgun (WGS) entry which is preliminary data.</text>
</comment>
<dbReference type="Proteomes" id="UP001314205">
    <property type="component" value="Unassembled WGS sequence"/>
</dbReference>
<gene>
    <name evidence="2" type="ORF">PARMNEM_LOCUS7968</name>
</gene>
<dbReference type="EMBL" id="CAVLGL010000081">
    <property type="protein sequence ID" value="CAK1587101.1"/>
    <property type="molecule type" value="Genomic_DNA"/>
</dbReference>
<evidence type="ECO:0000256" key="1">
    <source>
        <dbReference type="SAM" id="SignalP"/>
    </source>
</evidence>
<feature type="signal peptide" evidence="1">
    <location>
        <begin position="1"/>
        <end position="30"/>
    </location>
</feature>
<dbReference type="AlphaFoldDB" id="A0AAV1KZ80"/>
<accession>A0AAV1KZ80</accession>
<keyword evidence="1" id="KW-0732">Signal</keyword>
<feature type="chain" id="PRO_5043584098" description="Secreted protein" evidence="1">
    <location>
        <begin position="31"/>
        <end position="108"/>
    </location>
</feature>
<evidence type="ECO:0008006" key="4">
    <source>
        <dbReference type="Google" id="ProtNLM"/>
    </source>
</evidence>